<organism evidence="1 2">
    <name type="scientific">Collybia nuda</name>
    <dbReference type="NCBI Taxonomy" id="64659"/>
    <lineage>
        <taxon>Eukaryota</taxon>
        <taxon>Fungi</taxon>
        <taxon>Dikarya</taxon>
        <taxon>Basidiomycota</taxon>
        <taxon>Agaricomycotina</taxon>
        <taxon>Agaricomycetes</taxon>
        <taxon>Agaricomycetidae</taxon>
        <taxon>Agaricales</taxon>
        <taxon>Tricholomatineae</taxon>
        <taxon>Clitocybaceae</taxon>
        <taxon>Collybia</taxon>
    </lineage>
</organism>
<evidence type="ECO:0000313" key="2">
    <source>
        <dbReference type="Proteomes" id="UP000807353"/>
    </source>
</evidence>
<dbReference type="Gene3D" id="3.10.450.50">
    <property type="match status" value="1"/>
</dbReference>
<dbReference type="InterPro" id="IPR032710">
    <property type="entry name" value="NTF2-like_dom_sf"/>
</dbReference>
<dbReference type="SUPFAM" id="SSF54427">
    <property type="entry name" value="NTF2-like"/>
    <property type="match status" value="1"/>
</dbReference>
<evidence type="ECO:0000313" key="1">
    <source>
        <dbReference type="EMBL" id="KAF9465340.1"/>
    </source>
</evidence>
<dbReference type="EMBL" id="MU150248">
    <property type="protein sequence ID" value="KAF9465340.1"/>
    <property type="molecule type" value="Genomic_DNA"/>
</dbReference>
<name>A0A9P6CKH0_9AGAR</name>
<reference evidence="1" key="1">
    <citation type="submission" date="2020-11" db="EMBL/GenBank/DDBJ databases">
        <authorList>
            <consortium name="DOE Joint Genome Institute"/>
            <person name="Ahrendt S."/>
            <person name="Riley R."/>
            <person name="Andreopoulos W."/>
            <person name="Labutti K."/>
            <person name="Pangilinan J."/>
            <person name="Ruiz-Duenas F.J."/>
            <person name="Barrasa J.M."/>
            <person name="Sanchez-Garcia M."/>
            <person name="Camarero S."/>
            <person name="Miyauchi S."/>
            <person name="Serrano A."/>
            <person name="Linde D."/>
            <person name="Babiker R."/>
            <person name="Drula E."/>
            <person name="Ayuso-Fernandez I."/>
            <person name="Pacheco R."/>
            <person name="Padilla G."/>
            <person name="Ferreira P."/>
            <person name="Barriuso J."/>
            <person name="Kellner H."/>
            <person name="Castanera R."/>
            <person name="Alfaro M."/>
            <person name="Ramirez L."/>
            <person name="Pisabarro A.G."/>
            <person name="Kuo A."/>
            <person name="Tritt A."/>
            <person name="Lipzen A."/>
            <person name="He G."/>
            <person name="Yan M."/>
            <person name="Ng V."/>
            <person name="Cullen D."/>
            <person name="Martin F."/>
            <person name="Rosso M.-N."/>
            <person name="Henrissat B."/>
            <person name="Hibbett D."/>
            <person name="Martinez A.T."/>
            <person name="Grigoriev I.V."/>
        </authorList>
    </citation>
    <scope>NUCLEOTIDE SEQUENCE</scope>
    <source>
        <strain evidence="1">CBS 247.69</strain>
    </source>
</reference>
<feature type="non-terminal residue" evidence="1">
    <location>
        <position position="144"/>
    </location>
</feature>
<protein>
    <recommendedName>
        <fullName evidence="3">SnoaL-like domain-containing protein</fullName>
    </recommendedName>
</protein>
<accession>A0A9P6CKH0</accession>
<proteinExistence type="predicted"/>
<feature type="non-terminal residue" evidence="1">
    <location>
        <position position="1"/>
    </location>
</feature>
<sequence>SPPTHGQLRGACTQFFNALATDASALNLLSYFSTSQEVAVQHYPASCPHPHTSLLRGSNAIRSYFDLLATHWTRSNLVQHSITPDPTTRSVVVKASVVWTWKQSGHKWKEEFVCTLTFDDALQIVSLTVRTESGPGTCVMRAVD</sequence>
<dbReference type="OrthoDB" id="3352776at2759"/>
<evidence type="ECO:0008006" key="3">
    <source>
        <dbReference type="Google" id="ProtNLM"/>
    </source>
</evidence>
<comment type="caution">
    <text evidence="1">The sequence shown here is derived from an EMBL/GenBank/DDBJ whole genome shotgun (WGS) entry which is preliminary data.</text>
</comment>
<dbReference type="AlphaFoldDB" id="A0A9P6CKH0"/>
<gene>
    <name evidence="1" type="ORF">BDZ94DRAFT_1126114</name>
</gene>
<keyword evidence="2" id="KW-1185">Reference proteome</keyword>
<dbReference type="Proteomes" id="UP000807353">
    <property type="component" value="Unassembled WGS sequence"/>
</dbReference>